<dbReference type="GO" id="GO:0016597">
    <property type="term" value="F:amino acid binding"/>
    <property type="evidence" value="ECO:0007669"/>
    <property type="project" value="TreeGrafter"/>
</dbReference>
<evidence type="ECO:0000256" key="1">
    <source>
        <dbReference type="ARBA" id="ARBA00008532"/>
    </source>
</evidence>
<dbReference type="PANTHER" id="PTHR12737">
    <property type="entry name" value="DIMETHYLARGININE DIMETHYLAMINOHYDROLASE"/>
    <property type="match status" value="1"/>
</dbReference>
<dbReference type="GO" id="GO:0000052">
    <property type="term" value="P:citrulline metabolic process"/>
    <property type="evidence" value="ECO:0007669"/>
    <property type="project" value="TreeGrafter"/>
</dbReference>
<dbReference type="OrthoDB" id="10016839at2759"/>
<dbReference type="Gene3D" id="3.75.10.10">
    <property type="entry name" value="L-arginine/glycine Amidinotransferase, Chain A"/>
    <property type="match status" value="1"/>
</dbReference>
<dbReference type="SUPFAM" id="SSF55909">
    <property type="entry name" value="Pentein"/>
    <property type="match status" value="1"/>
</dbReference>
<comment type="caution">
    <text evidence="4">The sequence shown here is derived from an EMBL/GenBank/DDBJ whole genome shotgun (WGS) entry which is preliminary data.</text>
</comment>
<dbReference type="AlphaFoldDB" id="A0A1W0WDC2"/>
<sequence length="284" mass="31370">MQTYTDAIVCGIPETIPRSASTGASIDIGKAREQHRVYVETLRKLGMDVWELEPDDNHPDCTFVEDIAIICGDTALLCRPGQQNRENEVKVVKSILFREFSHIELLDLKDDRAKLDGGDVVFTGREIFVGMNKRTNEAGAQQVAKAFPDYPCLAIPLESPLHLKDYISMAGPKSIVVGDSAIARKVLQKIENEATYRYEIISVPDDLANCLYANGTLIHKAGHPNAAKTLADKLRCPKITLDFSELAKLDGHMTSCCLLVGKSHFRRPAPSHSNGHDILPVHAR</sequence>
<proteinExistence type="inferred from homology"/>
<evidence type="ECO:0000256" key="3">
    <source>
        <dbReference type="PIRSR" id="PIRSR633199-1"/>
    </source>
</evidence>
<evidence type="ECO:0000256" key="2">
    <source>
        <dbReference type="ARBA" id="ARBA00022801"/>
    </source>
</evidence>
<evidence type="ECO:0000313" key="5">
    <source>
        <dbReference type="Proteomes" id="UP000192578"/>
    </source>
</evidence>
<dbReference type="GO" id="GO:0006525">
    <property type="term" value="P:arginine metabolic process"/>
    <property type="evidence" value="ECO:0007669"/>
    <property type="project" value="TreeGrafter"/>
</dbReference>
<dbReference type="Proteomes" id="UP000192578">
    <property type="component" value="Unassembled WGS sequence"/>
</dbReference>
<accession>A0A1W0WDC2</accession>
<dbReference type="GO" id="GO:0045429">
    <property type="term" value="P:positive regulation of nitric oxide biosynthetic process"/>
    <property type="evidence" value="ECO:0007669"/>
    <property type="project" value="TreeGrafter"/>
</dbReference>
<dbReference type="FunFam" id="3.75.10.10:FF:000004">
    <property type="entry name" value="N(G),N(G)-dimethylarginine dimethylaminohydrolase 1"/>
    <property type="match status" value="1"/>
</dbReference>
<feature type="active site" description="Proton donor" evidence="3">
    <location>
        <position position="162"/>
    </location>
</feature>
<gene>
    <name evidence="4" type="ORF">BV898_12523</name>
</gene>
<dbReference type="EMBL" id="MTYJ01000128">
    <property type="protein sequence ID" value="OQV13199.1"/>
    <property type="molecule type" value="Genomic_DNA"/>
</dbReference>
<feature type="active site" description="Nucleophile" evidence="3">
    <location>
        <position position="256"/>
    </location>
</feature>
<dbReference type="Pfam" id="PF19420">
    <property type="entry name" value="DDAH_eukar"/>
    <property type="match status" value="1"/>
</dbReference>
<dbReference type="PANTHER" id="PTHR12737:SF9">
    <property type="entry name" value="DIMETHYLARGININASE"/>
    <property type="match status" value="1"/>
</dbReference>
<protein>
    <submittedName>
        <fullName evidence="4">N(G),N(G)-dimethylarginine dimethylaminohydrolase 1</fullName>
    </submittedName>
</protein>
<name>A0A1W0WDC2_HYPEX</name>
<dbReference type="GO" id="GO:0016403">
    <property type="term" value="F:dimethylargininase activity"/>
    <property type="evidence" value="ECO:0007669"/>
    <property type="project" value="TreeGrafter"/>
</dbReference>
<evidence type="ECO:0000313" key="4">
    <source>
        <dbReference type="EMBL" id="OQV13199.1"/>
    </source>
</evidence>
<comment type="similarity">
    <text evidence="1">Belongs to the DDAH family.</text>
</comment>
<keyword evidence="5" id="KW-1185">Reference proteome</keyword>
<keyword evidence="2" id="KW-0378">Hydrolase</keyword>
<dbReference type="InterPro" id="IPR033199">
    <property type="entry name" value="DDAH-like"/>
</dbReference>
<reference evidence="5" key="1">
    <citation type="submission" date="2017-01" db="EMBL/GenBank/DDBJ databases">
        <title>Comparative genomics of anhydrobiosis in the tardigrade Hypsibius dujardini.</title>
        <authorList>
            <person name="Yoshida Y."/>
            <person name="Koutsovoulos G."/>
            <person name="Laetsch D."/>
            <person name="Stevens L."/>
            <person name="Kumar S."/>
            <person name="Horikawa D."/>
            <person name="Ishino K."/>
            <person name="Komine S."/>
            <person name="Tomita M."/>
            <person name="Blaxter M."/>
            <person name="Arakawa K."/>
        </authorList>
    </citation>
    <scope>NUCLEOTIDE SEQUENCE [LARGE SCALE GENOMIC DNA]</scope>
    <source>
        <strain evidence="5">Z151</strain>
    </source>
</reference>
<organism evidence="4 5">
    <name type="scientific">Hypsibius exemplaris</name>
    <name type="common">Freshwater tardigrade</name>
    <dbReference type="NCBI Taxonomy" id="2072580"/>
    <lineage>
        <taxon>Eukaryota</taxon>
        <taxon>Metazoa</taxon>
        <taxon>Ecdysozoa</taxon>
        <taxon>Tardigrada</taxon>
        <taxon>Eutardigrada</taxon>
        <taxon>Parachela</taxon>
        <taxon>Hypsibioidea</taxon>
        <taxon>Hypsibiidae</taxon>
        <taxon>Hypsibius</taxon>
    </lineage>
</organism>